<organism evidence="2 3">
    <name type="scientific">Brassica cretica</name>
    <name type="common">Mustard</name>
    <dbReference type="NCBI Taxonomy" id="69181"/>
    <lineage>
        <taxon>Eukaryota</taxon>
        <taxon>Viridiplantae</taxon>
        <taxon>Streptophyta</taxon>
        <taxon>Embryophyta</taxon>
        <taxon>Tracheophyta</taxon>
        <taxon>Spermatophyta</taxon>
        <taxon>Magnoliopsida</taxon>
        <taxon>eudicotyledons</taxon>
        <taxon>Gunneridae</taxon>
        <taxon>Pentapetalae</taxon>
        <taxon>rosids</taxon>
        <taxon>malvids</taxon>
        <taxon>Brassicales</taxon>
        <taxon>Brassicaceae</taxon>
        <taxon>Brassiceae</taxon>
        <taxon>Brassica</taxon>
    </lineage>
</organism>
<evidence type="ECO:0000313" key="2">
    <source>
        <dbReference type="EMBL" id="KAF3558982.1"/>
    </source>
</evidence>
<feature type="region of interest" description="Disordered" evidence="1">
    <location>
        <begin position="17"/>
        <end position="36"/>
    </location>
</feature>
<protein>
    <submittedName>
        <fullName evidence="2">Uncharacterized protein</fullName>
    </submittedName>
</protein>
<evidence type="ECO:0000256" key="1">
    <source>
        <dbReference type="SAM" id="MobiDB-lite"/>
    </source>
</evidence>
<accession>A0A8S9QYX2</accession>
<name>A0A8S9QYX2_BRACR</name>
<dbReference type="AlphaFoldDB" id="A0A8S9QYX2"/>
<dbReference type="Proteomes" id="UP000712600">
    <property type="component" value="Unassembled WGS sequence"/>
</dbReference>
<proteinExistence type="predicted"/>
<gene>
    <name evidence="2" type="ORF">F2Q69_00013356</name>
</gene>
<dbReference type="EMBL" id="QGKX02000996">
    <property type="protein sequence ID" value="KAF3558982.1"/>
    <property type="molecule type" value="Genomic_DNA"/>
</dbReference>
<reference evidence="2" key="1">
    <citation type="submission" date="2019-12" db="EMBL/GenBank/DDBJ databases">
        <title>Genome sequencing and annotation of Brassica cretica.</title>
        <authorList>
            <person name="Studholme D.J."/>
            <person name="Sarris P."/>
        </authorList>
    </citation>
    <scope>NUCLEOTIDE SEQUENCE</scope>
    <source>
        <strain evidence="2">PFS-109/04</strain>
        <tissue evidence="2">Leaf</tissue>
    </source>
</reference>
<comment type="caution">
    <text evidence="2">The sequence shown here is derived from an EMBL/GenBank/DDBJ whole genome shotgun (WGS) entry which is preliminary data.</text>
</comment>
<sequence length="105" mass="11968">MRGIDLAGGARLRAGGARLRAGRGGRKRDDRRRMGLPGGESLWFIQGGVKGRIDYKDTLHNDMVKLIKIKVEWVFHVAGCKPPMNYSPELVWSRLWTIHFMIHNN</sequence>
<evidence type="ECO:0000313" key="3">
    <source>
        <dbReference type="Proteomes" id="UP000712600"/>
    </source>
</evidence>